<dbReference type="AlphaFoldDB" id="A0A8H3ED59"/>
<sequence>MSTKAVPSHNGPSQKPTFSPNQTLYLTNLPEKIRKSDLRLSLYTLFATYGPVLDVVALRNNKMRGQAHVAFRDVQASTQAMRALQSFDFFGKEMKIKYAKGKSDTIAKLDGTYRMPVAAGNEITTTQLQQSIFGAPPSSLPAPLLSVSGTQVTEASTDKGKMDVDGEEDGPKGVKRGREDESDNEEAPMEEDSDAPMEASDEDDE</sequence>
<evidence type="ECO:0000313" key="5">
    <source>
        <dbReference type="Proteomes" id="UP000664203"/>
    </source>
</evidence>
<dbReference type="Proteomes" id="UP000664203">
    <property type="component" value="Unassembled WGS sequence"/>
</dbReference>
<accession>A0A8H3ED59</accession>
<dbReference type="Pfam" id="PF00076">
    <property type="entry name" value="RRM_1"/>
    <property type="match status" value="1"/>
</dbReference>
<evidence type="ECO:0000256" key="2">
    <source>
        <dbReference type="SAM" id="MobiDB-lite"/>
    </source>
</evidence>
<dbReference type="CDD" id="cd12246">
    <property type="entry name" value="RRM1_U1A_like"/>
    <property type="match status" value="1"/>
</dbReference>
<evidence type="ECO:0000259" key="3">
    <source>
        <dbReference type="PROSITE" id="PS50102"/>
    </source>
</evidence>
<keyword evidence="1" id="KW-0694">RNA-binding</keyword>
<proteinExistence type="predicted"/>
<dbReference type="OrthoDB" id="277802at2759"/>
<feature type="domain" description="RRM" evidence="3">
    <location>
        <begin position="22"/>
        <end position="101"/>
    </location>
</feature>
<feature type="compositionally biased region" description="Basic and acidic residues" evidence="2">
    <location>
        <begin position="156"/>
        <end position="179"/>
    </location>
</feature>
<feature type="region of interest" description="Disordered" evidence="2">
    <location>
        <begin position="1"/>
        <end position="21"/>
    </location>
</feature>
<dbReference type="SMART" id="SM00360">
    <property type="entry name" value="RRM"/>
    <property type="match status" value="1"/>
</dbReference>
<feature type="region of interest" description="Disordered" evidence="2">
    <location>
        <begin position="143"/>
        <end position="205"/>
    </location>
</feature>
<name>A0A8H3ED59_9LECA</name>
<dbReference type="EMBL" id="CAJPDR010000005">
    <property type="protein sequence ID" value="CAF9904369.1"/>
    <property type="molecule type" value="Genomic_DNA"/>
</dbReference>
<feature type="compositionally biased region" description="Acidic residues" evidence="2">
    <location>
        <begin position="180"/>
        <end position="205"/>
    </location>
</feature>
<comment type="caution">
    <text evidence="4">The sequence shown here is derived from an EMBL/GenBank/DDBJ whole genome shotgun (WGS) entry which is preliminary data.</text>
</comment>
<reference evidence="4" key="1">
    <citation type="submission" date="2021-03" db="EMBL/GenBank/DDBJ databases">
        <authorList>
            <person name="Tagirdzhanova G."/>
        </authorList>
    </citation>
    <scope>NUCLEOTIDE SEQUENCE</scope>
</reference>
<evidence type="ECO:0000313" key="4">
    <source>
        <dbReference type="EMBL" id="CAF9904369.1"/>
    </source>
</evidence>
<organism evidence="4 5">
    <name type="scientific">Alectoria fallacina</name>
    <dbReference type="NCBI Taxonomy" id="1903189"/>
    <lineage>
        <taxon>Eukaryota</taxon>
        <taxon>Fungi</taxon>
        <taxon>Dikarya</taxon>
        <taxon>Ascomycota</taxon>
        <taxon>Pezizomycotina</taxon>
        <taxon>Lecanoromycetes</taxon>
        <taxon>OSLEUM clade</taxon>
        <taxon>Lecanoromycetidae</taxon>
        <taxon>Lecanorales</taxon>
        <taxon>Lecanorineae</taxon>
        <taxon>Parmeliaceae</taxon>
        <taxon>Alectoria</taxon>
    </lineage>
</organism>
<dbReference type="PROSITE" id="PS50102">
    <property type="entry name" value="RRM"/>
    <property type="match status" value="1"/>
</dbReference>
<dbReference type="GO" id="GO:0003723">
    <property type="term" value="F:RNA binding"/>
    <property type="evidence" value="ECO:0007669"/>
    <property type="project" value="UniProtKB-UniRule"/>
</dbReference>
<dbReference type="InterPro" id="IPR035979">
    <property type="entry name" value="RBD_domain_sf"/>
</dbReference>
<dbReference type="FunFam" id="3.30.70.330:FF:000572">
    <property type="entry name" value="U1 small nuclear ribonucleoprotein A"/>
    <property type="match status" value="1"/>
</dbReference>
<dbReference type="InterPro" id="IPR012677">
    <property type="entry name" value="Nucleotide-bd_a/b_plait_sf"/>
</dbReference>
<dbReference type="SUPFAM" id="SSF54928">
    <property type="entry name" value="RNA-binding domain, RBD"/>
    <property type="match status" value="1"/>
</dbReference>
<gene>
    <name evidence="4" type="primary">MSL1</name>
    <name evidence="4" type="ORF">ALECFALPRED_007542</name>
</gene>
<protein>
    <submittedName>
        <fullName evidence="4">U2 snRNP complex subunit msl1</fullName>
    </submittedName>
</protein>
<keyword evidence="5" id="KW-1185">Reference proteome</keyword>
<dbReference type="Gene3D" id="3.30.70.330">
    <property type="match status" value="1"/>
</dbReference>
<evidence type="ECO:0000256" key="1">
    <source>
        <dbReference type="PROSITE-ProRule" id="PRU00176"/>
    </source>
</evidence>
<dbReference type="InterPro" id="IPR000504">
    <property type="entry name" value="RRM_dom"/>
</dbReference>